<name>B4QAI6_DROSI</name>
<evidence type="ECO:0000256" key="1">
    <source>
        <dbReference type="SAM" id="Phobius"/>
    </source>
</evidence>
<dbReference type="HOGENOM" id="CLU_1961906_0_0_1"/>
<evidence type="ECO:0000313" key="3">
    <source>
        <dbReference type="Proteomes" id="UP000000304"/>
    </source>
</evidence>
<dbReference type="PhylomeDB" id="B4QAI6"/>
<keyword evidence="3" id="KW-1185">Reference proteome</keyword>
<protein>
    <submittedName>
        <fullName evidence="2">GD24251</fullName>
    </submittedName>
</protein>
<gene>
    <name evidence="2" type="primary">Dsim\GD24251</name>
    <name evidence="2" type="ORF">Dsim_GD24251</name>
</gene>
<dbReference type="AlphaFoldDB" id="B4QAI6"/>
<dbReference type="Bgee" id="FBgn0195599">
    <property type="expression patterns" value="Expressed in male reproductive system and 2 other cell types or tissues"/>
</dbReference>
<reference evidence="2 3" key="1">
    <citation type="journal article" date="2007" name="Nature">
        <title>Evolution of genes and genomes on the Drosophila phylogeny.</title>
        <authorList>
            <consortium name="Drosophila 12 Genomes Consortium"/>
            <person name="Clark A.G."/>
            <person name="Eisen M.B."/>
            <person name="Smith D.R."/>
            <person name="Bergman C.M."/>
            <person name="Oliver B."/>
            <person name="Markow T.A."/>
            <person name="Kaufman T.C."/>
            <person name="Kellis M."/>
            <person name="Gelbart W."/>
            <person name="Iyer V.N."/>
            <person name="Pollard D.A."/>
            <person name="Sackton T.B."/>
            <person name="Larracuente A.M."/>
            <person name="Singh N.D."/>
            <person name="Abad J.P."/>
            <person name="Abt D.N."/>
            <person name="Adryan B."/>
            <person name="Aguade M."/>
            <person name="Akashi H."/>
            <person name="Anderson W.W."/>
            <person name="Aquadro C.F."/>
            <person name="Ardell D.H."/>
            <person name="Arguello R."/>
            <person name="Artieri C.G."/>
            <person name="Barbash D.A."/>
            <person name="Barker D."/>
            <person name="Barsanti P."/>
            <person name="Batterham P."/>
            <person name="Batzoglou S."/>
            <person name="Begun D."/>
            <person name="Bhutkar A."/>
            <person name="Blanco E."/>
            <person name="Bosak S.A."/>
            <person name="Bradley R.K."/>
            <person name="Brand A.D."/>
            <person name="Brent M.R."/>
            <person name="Brooks A.N."/>
            <person name="Brown R.H."/>
            <person name="Butlin R.K."/>
            <person name="Caggese C."/>
            <person name="Calvi B.R."/>
            <person name="Bernardo de Carvalho A."/>
            <person name="Caspi A."/>
            <person name="Castrezana S."/>
            <person name="Celniker S.E."/>
            <person name="Chang J.L."/>
            <person name="Chapple C."/>
            <person name="Chatterji S."/>
            <person name="Chinwalla A."/>
            <person name="Civetta A."/>
            <person name="Clifton S.W."/>
            <person name="Comeron J.M."/>
            <person name="Costello J.C."/>
            <person name="Coyne J.A."/>
            <person name="Daub J."/>
            <person name="David R.G."/>
            <person name="Delcher A.L."/>
            <person name="Delehaunty K."/>
            <person name="Do C.B."/>
            <person name="Ebling H."/>
            <person name="Edwards K."/>
            <person name="Eickbush T."/>
            <person name="Evans J.D."/>
            <person name="Filipski A."/>
            <person name="Findeiss S."/>
            <person name="Freyhult E."/>
            <person name="Fulton L."/>
            <person name="Fulton R."/>
            <person name="Garcia A.C."/>
            <person name="Gardiner A."/>
            <person name="Garfield D.A."/>
            <person name="Garvin B.E."/>
            <person name="Gibson G."/>
            <person name="Gilbert D."/>
            <person name="Gnerre S."/>
            <person name="Godfrey J."/>
            <person name="Good R."/>
            <person name="Gotea V."/>
            <person name="Gravely B."/>
            <person name="Greenberg A.J."/>
            <person name="Griffiths-Jones S."/>
            <person name="Gross S."/>
            <person name="Guigo R."/>
            <person name="Gustafson E.A."/>
            <person name="Haerty W."/>
            <person name="Hahn M.W."/>
            <person name="Halligan D.L."/>
            <person name="Halpern A.L."/>
            <person name="Halter G.M."/>
            <person name="Han M.V."/>
            <person name="Heger A."/>
            <person name="Hillier L."/>
            <person name="Hinrichs A.S."/>
            <person name="Holmes I."/>
            <person name="Hoskins R.A."/>
            <person name="Hubisz M.J."/>
            <person name="Hultmark D."/>
            <person name="Huntley M.A."/>
            <person name="Jaffe D.B."/>
            <person name="Jagadeeshan S."/>
            <person name="Jeck W.R."/>
            <person name="Johnson J."/>
            <person name="Jones C.D."/>
            <person name="Jordan W.C."/>
            <person name="Karpen G.H."/>
            <person name="Kataoka E."/>
            <person name="Keightley P.D."/>
            <person name="Kheradpour P."/>
            <person name="Kirkness E.F."/>
            <person name="Koerich L.B."/>
            <person name="Kristiansen K."/>
            <person name="Kudrna D."/>
            <person name="Kulathinal R.J."/>
            <person name="Kumar S."/>
            <person name="Kwok R."/>
            <person name="Lander E."/>
            <person name="Langley C.H."/>
            <person name="Lapoint R."/>
            <person name="Lazzaro B.P."/>
            <person name="Lee S.J."/>
            <person name="Levesque L."/>
            <person name="Li R."/>
            <person name="Lin C.F."/>
            <person name="Lin M.F."/>
            <person name="Lindblad-Toh K."/>
            <person name="Llopart A."/>
            <person name="Long M."/>
            <person name="Low L."/>
            <person name="Lozovsky E."/>
            <person name="Lu J."/>
            <person name="Luo M."/>
            <person name="Machado C.A."/>
            <person name="Makalowski W."/>
            <person name="Marzo M."/>
            <person name="Matsuda M."/>
            <person name="Matzkin L."/>
            <person name="McAllister B."/>
            <person name="McBride C.S."/>
            <person name="McKernan B."/>
            <person name="McKernan K."/>
            <person name="Mendez-Lago M."/>
            <person name="Minx P."/>
            <person name="Mollenhauer M.U."/>
            <person name="Montooth K."/>
            <person name="Mount S.M."/>
            <person name="Mu X."/>
            <person name="Myers E."/>
            <person name="Negre B."/>
            <person name="Newfeld S."/>
            <person name="Nielsen R."/>
            <person name="Noor M.A."/>
            <person name="O'Grady P."/>
            <person name="Pachter L."/>
            <person name="Papaceit M."/>
            <person name="Parisi M.J."/>
            <person name="Parisi M."/>
            <person name="Parts L."/>
            <person name="Pedersen J.S."/>
            <person name="Pesole G."/>
            <person name="Phillippy A.M."/>
            <person name="Ponting C.P."/>
            <person name="Pop M."/>
            <person name="Porcelli D."/>
            <person name="Powell J.R."/>
            <person name="Prohaska S."/>
            <person name="Pruitt K."/>
            <person name="Puig M."/>
            <person name="Quesneville H."/>
            <person name="Ram K.R."/>
            <person name="Rand D."/>
            <person name="Rasmussen M.D."/>
            <person name="Reed L.K."/>
            <person name="Reenan R."/>
            <person name="Reily A."/>
            <person name="Remington K.A."/>
            <person name="Rieger T.T."/>
            <person name="Ritchie M.G."/>
            <person name="Robin C."/>
            <person name="Rogers Y.H."/>
            <person name="Rohde C."/>
            <person name="Rozas J."/>
            <person name="Rubenfield M.J."/>
            <person name="Ruiz A."/>
            <person name="Russo S."/>
            <person name="Salzberg S.L."/>
            <person name="Sanchez-Gracia A."/>
            <person name="Saranga D.J."/>
            <person name="Sato H."/>
            <person name="Schaeffer S.W."/>
            <person name="Schatz M.C."/>
            <person name="Schlenke T."/>
            <person name="Schwartz R."/>
            <person name="Segarra C."/>
            <person name="Singh R.S."/>
            <person name="Sirot L."/>
            <person name="Sirota M."/>
            <person name="Sisneros N.B."/>
            <person name="Smith C.D."/>
            <person name="Smith T.F."/>
            <person name="Spieth J."/>
            <person name="Stage D.E."/>
            <person name="Stark A."/>
            <person name="Stephan W."/>
            <person name="Strausberg R.L."/>
            <person name="Strempel S."/>
            <person name="Sturgill D."/>
            <person name="Sutton G."/>
            <person name="Sutton G.G."/>
            <person name="Tao W."/>
            <person name="Teichmann S."/>
            <person name="Tobari Y.N."/>
            <person name="Tomimura Y."/>
            <person name="Tsolas J.M."/>
            <person name="Valente V.L."/>
            <person name="Venter E."/>
            <person name="Venter J.C."/>
            <person name="Vicario S."/>
            <person name="Vieira F.G."/>
            <person name="Vilella A.J."/>
            <person name="Villasante A."/>
            <person name="Walenz B."/>
            <person name="Wang J."/>
            <person name="Wasserman M."/>
            <person name="Watts T."/>
            <person name="Wilson D."/>
            <person name="Wilson R.K."/>
            <person name="Wing R.A."/>
            <person name="Wolfner M.F."/>
            <person name="Wong A."/>
            <person name="Wong G.K."/>
            <person name="Wu C.I."/>
            <person name="Wu G."/>
            <person name="Yamamoto D."/>
            <person name="Yang H.P."/>
            <person name="Yang S.P."/>
            <person name="Yorke J.A."/>
            <person name="Yoshida K."/>
            <person name="Zdobnov E."/>
            <person name="Zhang P."/>
            <person name="Zhang Y."/>
            <person name="Zimin A.V."/>
            <person name="Baldwin J."/>
            <person name="Abdouelleil A."/>
            <person name="Abdulkadir J."/>
            <person name="Abebe A."/>
            <person name="Abera B."/>
            <person name="Abreu J."/>
            <person name="Acer S.C."/>
            <person name="Aftuck L."/>
            <person name="Alexander A."/>
            <person name="An P."/>
            <person name="Anderson E."/>
            <person name="Anderson S."/>
            <person name="Arachi H."/>
            <person name="Azer M."/>
            <person name="Bachantsang P."/>
            <person name="Barry A."/>
            <person name="Bayul T."/>
            <person name="Berlin A."/>
            <person name="Bessette D."/>
            <person name="Bloom T."/>
            <person name="Blye J."/>
            <person name="Boguslavskiy L."/>
            <person name="Bonnet C."/>
            <person name="Boukhgalter B."/>
            <person name="Bourzgui I."/>
            <person name="Brown A."/>
            <person name="Cahill P."/>
            <person name="Channer S."/>
            <person name="Cheshatsang Y."/>
            <person name="Chuda L."/>
            <person name="Citroen M."/>
            <person name="Collymore A."/>
            <person name="Cooke P."/>
            <person name="Costello M."/>
            <person name="D'Aco K."/>
            <person name="Daza R."/>
            <person name="De Haan G."/>
            <person name="DeGray S."/>
            <person name="DeMaso C."/>
            <person name="Dhargay N."/>
            <person name="Dooley K."/>
            <person name="Dooley E."/>
            <person name="Doricent M."/>
            <person name="Dorje P."/>
            <person name="Dorjee K."/>
            <person name="Dupes A."/>
            <person name="Elong R."/>
            <person name="Falk J."/>
            <person name="Farina A."/>
            <person name="Faro S."/>
            <person name="Ferguson D."/>
            <person name="Fisher S."/>
            <person name="Foley C.D."/>
            <person name="Franke A."/>
            <person name="Friedrich D."/>
            <person name="Gadbois L."/>
            <person name="Gearin G."/>
            <person name="Gearin C.R."/>
            <person name="Giannoukos G."/>
            <person name="Goode T."/>
            <person name="Graham J."/>
            <person name="Grandbois E."/>
            <person name="Grewal S."/>
            <person name="Gyaltsen K."/>
            <person name="Hafez N."/>
            <person name="Hagos B."/>
            <person name="Hall J."/>
            <person name="Henson C."/>
            <person name="Hollinger A."/>
            <person name="Honan T."/>
            <person name="Huard M.D."/>
            <person name="Hughes L."/>
            <person name="Hurhula B."/>
            <person name="Husby M.E."/>
            <person name="Kamat A."/>
            <person name="Kanga B."/>
            <person name="Kashin S."/>
            <person name="Khazanovich D."/>
            <person name="Kisner P."/>
            <person name="Lance K."/>
            <person name="Lara M."/>
            <person name="Lee W."/>
            <person name="Lennon N."/>
            <person name="Letendre F."/>
            <person name="LeVine R."/>
            <person name="Lipovsky A."/>
            <person name="Liu X."/>
            <person name="Liu J."/>
            <person name="Liu S."/>
            <person name="Lokyitsang T."/>
            <person name="Lokyitsang Y."/>
            <person name="Lubonja R."/>
            <person name="Lui A."/>
            <person name="MacDonald P."/>
            <person name="Magnisalis V."/>
            <person name="Maru K."/>
            <person name="Matthews C."/>
            <person name="McCusker W."/>
            <person name="McDonough S."/>
            <person name="Mehta T."/>
            <person name="Meldrim J."/>
            <person name="Meneus L."/>
            <person name="Mihai O."/>
            <person name="Mihalev A."/>
            <person name="Mihova T."/>
            <person name="Mittelman R."/>
            <person name="Mlenga V."/>
            <person name="Montmayeur A."/>
            <person name="Mulrain L."/>
            <person name="Navidi A."/>
            <person name="Naylor J."/>
            <person name="Negash T."/>
            <person name="Nguyen T."/>
            <person name="Nguyen N."/>
            <person name="Nicol R."/>
            <person name="Norbu C."/>
            <person name="Norbu N."/>
            <person name="Novod N."/>
            <person name="O'Neill B."/>
            <person name="Osman S."/>
            <person name="Markiewicz E."/>
            <person name="Oyono O.L."/>
            <person name="Patti C."/>
            <person name="Phunkhang P."/>
            <person name="Pierre F."/>
            <person name="Priest M."/>
            <person name="Raghuraman S."/>
            <person name="Rege F."/>
            <person name="Reyes R."/>
            <person name="Rise C."/>
            <person name="Rogov P."/>
            <person name="Ross K."/>
            <person name="Ryan E."/>
            <person name="Settipalli S."/>
            <person name="Shea T."/>
            <person name="Sherpa N."/>
            <person name="Shi L."/>
            <person name="Shih D."/>
            <person name="Sparrow T."/>
            <person name="Spaulding J."/>
            <person name="Stalker J."/>
            <person name="Stange-Thomann N."/>
            <person name="Stavropoulos S."/>
            <person name="Stone C."/>
            <person name="Strader C."/>
            <person name="Tesfaye S."/>
            <person name="Thomson T."/>
            <person name="Thoulutsang Y."/>
            <person name="Thoulutsang D."/>
            <person name="Topham K."/>
            <person name="Topping I."/>
            <person name="Tsamla T."/>
            <person name="Vassiliev H."/>
            <person name="Vo A."/>
            <person name="Wangchuk T."/>
            <person name="Wangdi T."/>
            <person name="Weiand M."/>
            <person name="Wilkinson J."/>
            <person name="Wilson A."/>
            <person name="Yadav S."/>
            <person name="Young G."/>
            <person name="Yu Q."/>
            <person name="Zembek L."/>
            <person name="Zhong D."/>
            <person name="Zimmer A."/>
            <person name="Zwirko Z."/>
            <person name="Jaffe D.B."/>
            <person name="Alvarez P."/>
            <person name="Brockman W."/>
            <person name="Butler J."/>
            <person name="Chin C."/>
            <person name="Gnerre S."/>
            <person name="Grabherr M."/>
            <person name="Kleber M."/>
            <person name="Mauceli E."/>
            <person name="MacCallum I."/>
        </authorList>
    </citation>
    <scope>NUCLEOTIDE SEQUENCE [LARGE SCALE GENOMIC DNA]</scope>
    <source>
        <strain evidence="3">white501</strain>
    </source>
</reference>
<dbReference type="EMBL" id="CM000361">
    <property type="protein sequence ID" value="EDX05603.1"/>
    <property type="molecule type" value="Genomic_DNA"/>
</dbReference>
<accession>B4QAI6</accession>
<evidence type="ECO:0000313" key="2">
    <source>
        <dbReference type="EMBL" id="EDX05603.1"/>
    </source>
</evidence>
<keyword evidence="1" id="KW-0812">Transmembrane</keyword>
<keyword evidence="1" id="KW-0472">Membrane</keyword>
<keyword evidence="1" id="KW-1133">Transmembrane helix</keyword>
<feature type="transmembrane region" description="Helical" evidence="1">
    <location>
        <begin position="82"/>
        <end position="101"/>
    </location>
</feature>
<dbReference type="STRING" id="7240.B4QAI6"/>
<organism evidence="2 3">
    <name type="scientific">Drosophila simulans</name>
    <name type="common">Fruit fly</name>
    <dbReference type="NCBI Taxonomy" id="7240"/>
    <lineage>
        <taxon>Eukaryota</taxon>
        <taxon>Metazoa</taxon>
        <taxon>Ecdysozoa</taxon>
        <taxon>Arthropoda</taxon>
        <taxon>Hexapoda</taxon>
        <taxon>Insecta</taxon>
        <taxon>Pterygota</taxon>
        <taxon>Neoptera</taxon>
        <taxon>Endopterygota</taxon>
        <taxon>Diptera</taxon>
        <taxon>Brachycera</taxon>
        <taxon>Muscomorpha</taxon>
        <taxon>Ephydroidea</taxon>
        <taxon>Drosophilidae</taxon>
        <taxon>Drosophila</taxon>
        <taxon>Sophophora</taxon>
    </lineage>
</organism>
<dbReference type="OrthoDB" id="7971458at2759"/>
<sequence>MAEEDRICRTFSHWQPFKYVMALWVSWLDPLLLGVEGSNMSISLIRKHLNEMGTLKLRSSMGRNYIPMAGPPRFPMSTAQRLIFGCGSLVVMMIIPFYCLFSLPRWSRMHLGLPPEEEDQAEEPPPKE</sequence>
<proteinExistence type="predicted"/>
<dbReference type="Proteomes" id="UP000000304">
    <property type="component" value="Chromosome 2L"/>
</dbReference>